<dbReference type="AlphaFoldDB" id="A0A061RNF9"/>
<protein>
    <recommendedName>
        <fullName evidence="1">DUF2341 domain-containing protein</fullName>
    </recommendedName>
</protein>
<dbReference type="Gene3D" id="2.120.10.80">
    <property type="entry name" value="Kelch-type beta propeller"/>
    <property type="match status" value="1"/>
</dbReference>
<reference evidence="2" key="1">
    <citation type="submission" date="2014-05" db="EMBL/GenBank/DDBJ databases">
        <title>The transcriptome of the halophilic microalga Tetraselmis sp. GSL018 isolated from the Great Salt Lake, Utah.</title>
        <authorList>
            <person name="Jinkerson R.E."/>
            <person name="D'Adamo S."/>
            <person name="Posewitz M.C."/>
        </authorList>
    </citation>
    <scope>NUCLEOTIDE SEQUENCE</scope>
    <source>
        <strain evidence="2">GSL018</strain>
    </source>
</reference>
<dbReference type="EMBL" id="GBEZ01013840">
    <property type="protein sequence ID" value="JAC72185.1"/>
    <property type="molecule type" value="Transcribed_RNA"/>
</dbReference>
<evidence type="ECO:0000259" key="1">
    <source>
        <dbReference type="Pfam" id="PF10102"/>
    </source>
</evidence>
<name>A0A061RNF9_9CHLO</name>
<dbReference type="InterPro" id="IPR018765">
    <property type="entry name" value="DUF2341"/>
</dbReference>
<accession>A0A061RNF9</accession>
<gene>
    <name evidence="2" type="ORF">TSPGSL018_303</name>
</gene>
<sequence length="472" mass="52855">MFEFVAKDRFGNKLRDWAGIDLFLAVDGRAEALHQVVRGAVEAVFEVHVLFPAEGNYTLTVLDGIRPGCSFTAHVAPPKPHEAVTHGDKPRARFEHSMVEFENDLYVFGGVDDSGAYLSDTWKLHTGYQTFLQGFGYRRKVAIHGNTSPDGSNYHIVEVNFRSQSWMMAGKLQADCDDLLFLEEDGSRMDYWIEPRGAPNGCGSEIAKAWVEVTGTADHFYMYYGSKGFKSYSDPSLFTKRGQGFFEDFEDGGSLFENWELKPTLHDTCTPLEPDKISSSKSFSTTTDISLSGSHSLMVDLGDDRFGGVISRNAGGVSIGSEFVLKGFFFDTMCYGYHYLSPDFDGCDSFCSAKAFLPSTKNALGVYTDSKEDEYCVTYPWIKSGVGRSRRWHSFTFVGSSDRLDMYVDDIWVERTNQTDFHSIMITGGLFVDSRNSSTKAYWDAIFAAPRRSNVSRGRSLCSLTSRRNGQR</sequence>
<evidence type="ECO:0000313" key="2">
    <source>
        <dbReference type="EMBL" id="JAC72185.1"/>
    </source>
</evidence>
<dbReference type="InterPro" id="IPR015915">
    <property type="entry name" value="Kelch-typ_b-propeller"/>
</dbReference>
<feature type="domain" description="DUF2341" evidence="1">
    <location>
        <begin position="175"/>
        <end position="260"/>
    </location>
</feature>
<proteinExistence type="predicted"/>
<organism evidence="2">
    <name type="scientific">Tetraselmis sp. GSL018</name>
    <dbReference type="NCBI Taxonomy" id="582737"/>
    <lineage>
        <taxon>Eukaryota</taxon>
        <taxon>Viridiplantae</taxon>
        <taxon>Chlorophyta</taxon>
        <taxon>core chlorophytes</taxon>
        <taxon>Chlorodendrophyceae</taxon>
        <taxon>Chlorodendrales</taxon>
        <taxon>Chlorodendraceae</taxon>
        <taxon>Tetraselmis</taxon>
    </lineage>
</organism>
<dbReference type="SUPFAM" id="SSF117281">
    <property type="entry name" value="Kelch motif"/>
    <property type="match status" value="1"/>
</dbReference>
<dbReference type="Pfam" id="PF10102">
    <property type="entry name" value="DUF2341"/>
    <property type="match status" value="1"/>
</dbReference>